<dbReference type="RefSeq" id="WP_334315885.1">
    <property type="nucleotide sequence ID" value="NZ_CP065938.1"/>
</dbReference>
<gene>
    <name evidence="1" type="ORF">JBF11_02920</name>
</gene>
<name>A0ABY5Y4H7_9BACT</name>
<protein>
    <submittedName>
        <fullName evidence="1">Uncharacterized protein</fullName>
    </submittedName>
</protein>
<dbReference type="Proteomes" id="UP001058120">
    <property type="component" value="Chromosome"/>
</dbReference>
<sequence length="111" mass="12789">MEKLLLKLASQLDSIDQASLDALWDKYAQIVNNFEPTKRWEEAVLVLSFIQAKNWKNQLFNTQWAMRSKVSSLIDIDGTGTKNTFSGMVKELKKEDKPKKRAEILQFTPKA</sequence>
<evidence type="ECO:0000313" key="2">
    <source>
        <dbReference type="Proteomes" id="UP001058120"/>
    </source>
</evidence>
<organism evidence="1 2">
    <name type="scientific">Taurinivorans muris</name>
    <dbReference type="NCBI Taxonomy" id="2787751"/>
    <lineage>
        <taxon>Bacteria</taxon>
        <taxon>Pseudomonadati</taxon>
        <taxon>Thermodesulfobacteriota</taxon>
        <taxon>Desulfovibrionia</taxon>
        <taxon>Desulfovibrionales</taxon>
        <taxon>Desulfovibrionaceae</taxon>
        <taxon>Taurinivorans</taxon>
    </lineage>
</organism>
<dbReference type="EMBL" id="CP065938">
    <property type="protein sequence ID" value="UWX06282.1"/>
    <property type="molecule type" value="Genomic_DNA"/>
</dbReference>
<reference evidence="1" key="1">
    <citation type="submission" date="2020-12" db="EMBL/GenBank/DDBJ databases">
        <title>Taurinivorans muris gen. nov., sp. nov., fundamental and realized metabolic niche of a ubiquitous sulfidogenic bacterium in the murine intestine.</title>
        <authorList>
            <person name="Ye H."/>
            <person name="Hanson B.T."/>
            <person name="Loy A."/>
        </authorList>
    </citation>
    <scope>NUCLEOTIDE SEQUENCE</scope>
    <source>
        <strain evidence="1">LT0009</strain>
    </source>
</reference>
<keyword evidence="2" id="KW-1185">Reference proteome</keyword>
<accession>A0ABY5Y4H7</accession>
<evidence type="ECO:0000313" key="1">
    <source>
        <dbReference type="EMBL" id="UWX06282.1"/>
    </source>
</evidence>
<proteinExistence type="predicted"/>